<dbReference type="PaxDb" id="6945-B7PUA6"/>
<dbReference type="OrthoDB" id="6434285at2759"/>
<dbReference type="InterPro" id="IPR000101">
    <property type="entry name" value="GGT_peptidase"/>
</dbReference>
<dbReference type="VEuPathDB" id="VectorBase:ISCW008490"/>
<sequence length="218" mass="24455">MKIRRPSNVPWSELFADSISKGENGIVVDKAFGSAIAGNRDAILAEESLKKLLWNRRTRDLYQEGEVLRNPKLSSTLRLLAKGSYRDFYDRGGTVAGKLINDLHIGDGKANVEKQKSANIFKLDLQNLHYMVEAFKFALNKRMLLGDDSFVDVRKVEQEMTSRRYAEKTMKRIHPDGVLGHNEYGEGQVRAVDHGTSLLAIVTRRGDALVVTSSLHSP</sequence>
<evidence type="ECO:0000313" key="2">
    <source>
        <dbReference type="EMBL" id="EEC10178.1"/>
    </source>
</evidence>
<dbReference type="GO" id="GO:0103068">
    <property type="term" value="F:leukotriene C4 gamma-glutamyl transferase activity"/>
    <property type="evidence" value="ECO:0007669"/>
    <property type="project" value="UniProtKB-EC"/>
</dbReference>
<dbReference type="PANTHER" id="PTHR11686:SF9">
    <property type="entry name" value="RE13973P"/>
    <property type="match status" value="1"/>
</dbReference>
<dbReference type="PANTHER" id="PTHR11686">
    <property type="entry name" value="GAMMA GLUTAMYL TRANSPEPTIDASE"/>
    <property type="match status" value="1"/>
</dbReference>
<keyword evidence="2" id="KW-0808">Transferase</keyword>
<dbReference type="AlphaFoldDB" id="B7PUA6"/>
<dbReference type="VEuPathDB" id="VectorBase:ISCP_005319"/>
<feature type="active site" description="Nucleophile" evidence="1">
    <location>
        <position position="196"/>
    </location>
</feature>
<feature type="non-terminal residue" evidence="2">
    <location>
        <position position="218"/>
    </location>
</feature>
<dbReference type="EMBL" id="DS791523">
    <property type="protein sequence ID" value="EEC10178.1"/>
    <property type="molecule type" value="Genomic_DNA"/>
</dbReference>
<dbReference type="SUPFAM" id="SSF56235">
    <property type="entry name" value="N-terminal nucleophile aminohydrolases (Ntn hydrolases)"/>
    <property type="match status" value="1"/>
</dbReference>
<organism>
    <name type="scientific">Ixodes scapularis</name>
    <name type="common">Black-legged tick</name>
    <name type="synonym">Deer tick</name>
    <dbReference type="NCBI Taxonomy" id="6945"/>
    <lineage>
        <taxon>Eukaryota</taxon>
        <taxon>Metazoa</taxon>
        <taxon>Ecdysozoa</taxon>
        <taxon>Arthropoda</taxon>
        <taxon>Chelicerata</taxon>
        <taxon>Arachnida</taxon>
        <taxon>Acari</taxon>
        <taxon>Parasitiformes</taxon>
        <taxon>Ixodida</taxon>
        <taxon>Ixodoidea</taxon>
        <taxon>Ixodidae</taxon>
        <taxon>Ixodinae</taxon>
        <taxon>Ixodes</taxon>
    </lineage>
</organism>
<dbReference type="InterPro" id="IPR043138">
    <property type="entry name" value="GGT_lsub"/>
</dbReference>
<reference evidence="2" key="1">
    <citation type="submission" date="2008-03" db="EMBL/GenBank/DDBJ databases">
        <title>Annotation of Ixodes scapularis.</title>
        <authorList>
            <consortium name="Ixodes scapularis Genome Project Consortium"/>
            <person name="Caler E."/>
            <person name="Hannick L.I."/>
            <person name="Bidwell S."/>
            <person name="Joardar V."/>
            <person name="Thiagarajan M."/>
            <person name="Amedeo P."/>
            <person name="Galinsky K.J."/>
            <person name="Schobel S."/>
            <person name="Inman J."/>
            <person name="Hostetler J."/>
            <person name="Miller J."/>
            <person name="Hammond M."/>
            <person name="Megy K."/>
            <person name="Lawson D."/>
            <person name="Kodira C."/>
            <person name="Sutton G."/>
            <person name="Meyer J."/>
            <person name="Hill C.A."/>
            <person name="Birren B."/>
            <person name="Nene V."/>
            <person name="Collins F."/>
            <person name="Alarcon-Chaidez F."/>
            <person name="Wikel S."/>
            <person name="Strausberg R."/>
        </authorList>
    </citation>
    <scope>NUCLEOTIDE SEQUENCE [LARGE SCALE GENOMIC DNA]</scope>
    <source>
        <strain evidence="2">Wikel colony</strain>
    </source>
</reference>
<dbReference type="GO" id="GO:0036374">
    <property type="term" value="F:glutathione hydrolase activity"/>
    <property type="evidence" value="ECO:0007669"/>
    <property type="project" value="InterPro"/>
</dbReference>
<gene>
    <name evidence="2" type="ORF">IscW_ISCW008490</name>
</gene>
<dbReference type="GO" id="GO:0006751">
    <property type="term" value="P:glutathione catabolic process"/>
    <property type="evidence" value="ECO:0007669"/>
    <property type="project" value="InterPro"/>
</dbReference>
<protein>
    <submittedName>
        <fullName evidence="2">Gamma glutamyl transpeptidase, putative</fullName>
        <ecNumber evidence="2">2.3.2.2</ecNumber>
    </submittedName>
</protein>
<evidence type="ECO:0000256" key="1">
    <source>
        <dbReference type="PIRSR" id="PIRSR600101-1"/>
    </source>
</evidence>
<dbReference type="Pfam" id="PF01019">
    <property type="entry name" value="G_glu_transpept"/>
    <property type="match status" value="2"/>
</dbReference>
<dbReference type="HOGENOM" id="CLU_1275045_0_0_1"/>
<name>B7PUA6_IXOSC</name>
<dbReference type="InterPro" id="IPR029055">
    <property type="entry name" value="Ntn_hydrolases_N"/>
</dbReference>
<accession>B7PUA6</accession>
<dbReference type="PhylomeDB" id="B7PUA6"/>
<dbReference type="EC" id="2.3.2.2" evidence="2"/>
<keyword evidence="2" id="KW-0012">Acyltransferase</keyword>
<proteinExistence type="predicted"/>
<dbReference type="Gene3D" id="1.10.246.130">
    <property type="match status" value="1"/>
</dbReference>